<proteinExistence type="predicted"/>
<dbReference type="AlphaFoldDB" id="A0A9D3T5E7"/>
<protein>
    <submittedName>
        <fullName evidence="2">Uncharacterized protein</fullName>
    </submittedName>
</protein>
<dbReference type="EMBL" id="JAFDVH010000017">
    <property type="protein sequence ID" value="KAG7461615.1"/>
    <property type="molecule type" value="Genomic_DNA"/>
</dbReference>
<evidence type="ECO:0000313" key="2">
    <source>
        <dbReference type="EMBL" id="KAG7461615.1"/>
    </source>
</evidence>
<feature type="region of interest" description="Disordered" evidence="1">
    <location>
        <begin position="65"/>
        <end position="107"/>
    </location>
</feature>
<dbReference type="Proteomes" id="UP001046870">
    <property type="component" value="Chromosome 17"/>
</dbReference>
<keyword evidence="3" id="KW-1185">Reference proteome</keyword>
<sequence>MVSADQKITWMILRNIIATLAGGSYQVKSCMQSCAPQNLLMEPMQFLADYFEENHFIRSSSVSSHNFEPPNMAADSKVNSGDKGYLDSGFLGHRPDEKIRGSPKCQQ</sequence>
<reference evidence="2" key="1">
    <citation type="submission" date="2021-01" db="EMBL/GenBank/DDBJ databases">
        <authorList>
            <person name="Zahm M."/>
            <person name="Roques C."/>
            <person name="Cabau C."/>
            <person name="Klopp C."/>
            <person name="Donnadieu C."/>
            <person name="Jouanno E."/>
            <person name="Lampietro C."/>
            <person name="Louis A."/>
            <person name="Herpin A."/>
            <person name="Echchiki A."/>
            <person name="Berthelot C."/>
            <person name="Parey E."/>
            <person name="Roest-Crollius H."/>
            <person name="Braasch I."/>
            <person name="Postlethwait J."/>
            <person name="Bobe J."/>
            <person name="Montfort J."/>
            <person name="Bouchez O."/>
            <person name="Begum T."/>
            <person name="Mejri S."/>
            <person name="Adams A."/>
            <person name="Chen W.-J."/>
            <person name="Guiguen Y."/>
        </authorList>
    </citation>
    <scope>NUCLEOTIDE SEQUENCE</scope>
    <source>
        <strain evidence="2">YG-15Mar2019-1</strain>
        <tissue evidence="2">Brain</tissue>
    </source>
</reference>
<name>A0A9D3T5E7_MEGAT</name>
<organism evidence="2 3">
    <name type="scientific">Megalops atlanticus</name>
    <name type="common">Tarpon</name>
    <name type="synonym">Clupea gigantea</name>
    <dbReference type="NCBI Taxonomy" id="7932"/>
    <lineage>
        <taxon>Eukaryota</taxon>
        <taxon>Metazoa</taxon>
        <taxon>Chordata</taxon>
        <taxon>Craniata</taxon>
        <taxon>Vertebrata</taxon>
        <taxon>Euteleostomi</taxon>
        <taxon>Actinopterygii</taxon>
        <taxon>Neopterygii</taxon>
        <taxon>Teleostei</taxon>
        <taxon>Elopiformes</taxon>
        <taxon>Megalopidae</taxon>
        <taxon>Megalops</taxon>
    </lineage>
</organism>
<accession>A0A9D3T5E7</accession>
<gene>
    <name evidence="2" type="ORF">MATL_G00192960</name>
</gene>
<comment type="caution">
    <text evidence="2">The sequence shown here is derived from an EMBL/GenBank/DDBJ whole genome shotgun (WGS) entry which is preliminary data.</text>
</comment>
<evidence type="ECO:0000256" key="1">
    <source>
        <dbReference type="SAM" id="MobiDB-lite"/>
    </source>
</evidence>
<evidence type="ECO:0000313" key="3">
    <source>
        <dbReference type="Proteomes" id="UP001046870"/>
    </source>
</evidence>